<name>A0A842I7U5_9RHOB</name>
<gene>
    <name evidence="2" type="ORF">H7F16_06460</name>
</gene>
<keyword evidence="3" id="KW-1185">Reference proteome</keyword>
<keyword evidence="1" id="KW-0812">Transmembrane</keyword>
<evidence type="ECO:0000313" key="3">
    <source>
        <dbReference type="Proteomes" id="UP000555411"/>
    </source>
</evidence>
<keyword evidence="1" id="KW-1133">Transmembrane helix</keyword>
<dbReference type="AlphaFoldDB" id="A0A842I7U5"/>
<dbReference type="RefSeq" id="WP_185796770.1">
    <property type="nucleotide sequence ID" value="NZ_JACLQD010000002.1"/>
</dbReference>
<dbReference type="EMBL" id="JACLQD010000002">
    <property type="protein sequence ID" value="MBC2835144.1"/>
    <property type="molecule type" value="Genomic_DNA"/>
</dbReference>
<dbReference type="Proteomes" id="UP000555411">
    <property type="component" value="Unassembled WGS sequence"/>
</dbReference>
<accession>A0A842I7U5</accession>
<organism evidence="2 3">
    <name type="scientific">Paragemmobacter straminiformis</name>
    <dbReference type="NCBI Taxonomy" id="2045119"/>
    <lineage>
        <taxon>Bacteria</taxon>
        <taxon>Pseudomonadati</taxon>
        <taxon>Pseudomonadota</taxon>
        <taxon>Alphaproteobacteria</taxon>
        <taxon>Rhodobacterales</taxon>
        <taxon>Paracoccaceae</taxon>
        <taxon>Paragemmobacter</taxon>
    </lineage>
</organism>
<proteinExistence type="predicted"/>
<sequence>MAIAHLLFWFGIMRVSFDILVAFRTDTAEANQAAAQAYLTAATTGEAINIGILYVLLGVALGVLCEISGRRSKAEDVG</sequence>
<evidence type="ECO:0000256" key="1">
    <source>
        <dbReference type="SAM" id="Phobius"/>
    </source>
</evidence>
<keyword evidence="1" id="KW-0472">Membrane</keyword>
<protein>
    <submittedName>
        <fullName evidence="2">Uncharacterized protein</fullName>
    </submittedName>
</protein>
<reference evidence="2 3" key="1">
    <citation type="journal article" date="2017" name="Int. J. Syst. Evol. Microbiol.">
        <title>Gemmobacter straminiformis sp. nov., isolated from an artificial fountain.</title>
        <authorList>
            <person name="Kang J.Y."/>
            <person name="Kim M.J."/>
            <person name="Chun J."/>
            <person name="Son K.P."/>
            <person name="Jahng K.Y."/>
        </authorList>
    </citation>
    <scope>NUCLEOTIDE SEQUENCE [LARGE SCALE GENOMIC DNA]</scope>
    <source>
        <strain evidence="2 3">CAM-8</strain>
    </source>
</reference>
<evidence type="ECO:0000313" key="2">
    <source>
        <dbReference type="EMBL" id="MBC2835144.1"/>
    </source>
</evidence>
<comment type="caution">
    <text evidence="2">The sequence shown here is derived from an EMBL/GenBank/DDBJ whole genome shotgun (WGS) entry which is preliminary data.</text>
</comment>
<feature type="transmembrane region" description="Helical" evidence="1">
    <location>
        <begin position="48"/>
        <end position="65"/>
    </location>
</feature>